<feature type="transmembrane region" description="Helical" evidence="6">
    <location>
        <begin position="415"/>
        <end position="441"/>
    </location>
</feature>
<feature type="transmembrane region" description="Helical" evidence="6">
    <location>
        <begin position="359"/>
        <end position="376"/>
    </location>
</feature>
<dbReference type="NCBIfam" id="TIGR00361">
    <property type="entry name" value="ComEC_Rec2"/>
    <property type="match status" value="1"/>
</dbReference>
<dbReference type="InterPro" id="IPR004797">
    <property type="entry name" value="Competence_ComEC/Rec2"/>
</dbReference>
<evidence type="ECO:0000313" key="8">
    <source>
        <dbReference type="EMBL" id="AHG42025.1"/>
    </source>
</evidence>
<dbReference type="InterPro" id="IPR025405">
    <property type="entry name" value="DUF4131"/>
</dbReference>
<dbReference type="NCBIfam" id="TIGR00360">
    <property type="entry name" value="ComEC_N-term"/>
    <property type="match status" value="1"/>
</dbReference>
<dbReference type="RefSeq" id="WP_025390367.1">
    <property type="nucleotide sequence ID" value="NZ_CP007014.1"/>
</dbReference>
<dbReference type="Gene3D" id="3.60.15.10">
    <property type="entry name" value="Ribonuclease Z/Hydroxyacylglutathione hydrolase-like"/>
    <property type="match status" value="1"/>
</dbReference>
<feature type="transmembrane region" description="Helical" evidence="6">
    <location>
        <begin position="230"/>
        <end position="249"/>
    </location>
</feature>
<dbReference type="CDD" id="cd07731">
    <property type="entry name" value="ComA-like_MBL-fold"/>
    <property type="match status" value="1"/>
</dbReference>
<name>W0MXU9_PSESX</name>
<feature type="domain" description="Metallo-beta-lactamase" evidence="7">
    <location>
        <begin position="501"/>
        <end position="685"/>
    </location>
</feature>
<comment type="subcellular location">
    <subcellularLocation>
        <location evidence="1">Cell membrane</location>
        <topology evidence="1">Multi-pass membrane protein</topology>
    </subcellularLocation>
</comment>
<evidence type="ECO:0000256" key="3">
    <source>
        <dbReference type="ARBA" id="ARBA00022692"/>
    </source>
</evidence>
<dbReference type="InterPro" id="IPR004477">
    <property type="entry name" value="ComEC_N"/>
</dbReference>
<feature type="transmembrane region" description="Helical" evidence="6">
    <location>
        <begin position="382"/>
        <end position="408"/>
    </location>
</feature>
<dbReference type="eggNOG" id="COG0658">
    <property type="taxonomic scope" value="Bacteria"/>
</dbReference>
<accession>W0MXU9</accession>
<feature type="transmembrane region" description="Helical" evidence="6">
    <location>
        <begin position="255"/>
        <end position="277"/>
    </location>
</feature>
<dbReference type="InterPro" id="IPR035681">
    <property type="entry name" value="ComA-like_MBL"/>
</dbReference>
<dbReference type="PANTHER" id="PTHR30619:SF1">
    <property type="entry name" value="RECOMBINATION PROTEIN 2"/>
    <property type="match status" value="1"/>
</dbReference>
<evidence type="ECO:0000256" key="6">
    <source>
        <dbReference type="SAM" id="Phobius"/>
    </source>
</evidence>
<sequence>MRTGMIALALGLVALRFLPALPPAWLLLLMPVLALMLLPFRTYPLALFLLGFTWACISAQWALNDRLPSRLDGRTLWVQGQIVGLPSVAEGVVRFELEDASSRRSKLPARIRLAWYVGPEIRSGERWRLAVKLKRPGGLVNPDAFDYQAWLLAQRIGATGTVADGQRLAPARGAWRDGIRQRLLAVDAQGREGGLAALVLGDGSGLSRTDWQVLQDTGTVHLLVISGQHIGLLAGVVYALVAGLARWGLWPRALPWLPCACGLAFAAALGYGLLAGFDVPVRRACVMVAMVLLWRLRFRHLGVVWPLLLSFNTVLIFEPLVTLQPGFWLSFTAVGILVLIFSGRLGAWSGWQSWTRAQWLIAVGLLPILLALNLPISLSGPFANLIAVPWVSVIVLPPALIGTLLLPIPVLGEGLLWLAGGALEWLFVFLALVAGALPAWLPSAVPVWAWGLSLFGALLLLLPKGVPMRPLGWPLLLLCVFPPLESVPTGRVDVLQLDVGQGLAILLRTRHHTLLYDAGPRFGEFDIGERVVVPAIRKTGVRHLDLMLISHADADHAGGARAVHQAFPVTRVLGGELARLAPQLDARLCESGERWEWDGVIFTTWRWEQAPDGNAASCILSVDAGGERLLLTGDIDVHAERAAIDSGFDLRAHWLQAPHHGSRSSSSKPFLQAVAPVGVVISRGRNNAFGHPHPSVMTRYRWLGISSYDSAELGAIHLQLGAFGSPRAERAQRRFWRD</sequence>
<reference evidence="8 9" key="1">
    <citation type="submission" date="2013-12" db="EMBL/GenBank/DDBJ databases">
        <title>Interactions Between Genome Architecture and Virulence Genes in Pseudomonas syringae, strain CC1557 as a model.</title>
        <authorList>
            <person name="Baltrus D."/>
            <person name="Hockett K."/>
            <person name="Karlsrud E."/>
            <person name="Dougherty K."/>
            <person name="Nishimura M."/>
        </authorList>
    </citation>
    <scope>NUCLEOTIDE SEQUENCE [LARGE SCALE GENOMIC DNA]</scope>
    <source>
        <strain evidence="8 9">CC1557</strain>
    </source>
</reference>
<evidence type="ECO:0000256" key="2">
    <source>
        <dbReference type="ARBA" id="ARBA00022475"/>
    </source>
</evidence>
<dbReference type="PANTHER" id="PTHR30619">
    <property type="entry name" value="DNA INTERNALIZATION/COMPETENCE PROTEIN COMEC/REC2"/>
    <property type="match status" value="1"/>
</dbReference>
<protein>
    <submittedName>
        <fullName evidence="8">Competence protein ComEC</fullName>
    </submittedName>
</protein>
<feature type="transmembrane region" description="Helical" evidence="6">
    <location>
        <begin position="298"/>
        <end position="321"/>
    </location>
</feature>
<dbReference type="InterPro" id="IPR036866">
    <property type="entry name" value="RibonucZ/Hydroxyglut_hydro"/>
</dbReference>
<keyword evidence="5 6" id="KW-0472">Membrane</keyword>
<proteinExistence type="predicted"/>
<dbReference type="Pfam" id="PF03772">
    <property type="entry name" value="Competence"/>
    <property type="match status" value="1"/>
</dbReference>
<dbReference type="EMBL" id="CP007014">
    <property type="protein sequence ID" value="AHG42025.1"/>
    <property type="molecule type" value="Genomic_DNA"/>
</dbReference>
<dbReference type="Pfam" id="PF00753">
    <property type="entry name" value="Lactamase_B"/>
    <property type="match status" value="1"/>
</dbReference>
<dbReference type="InterPro" id="IPR052159">
    <property type="entry name" value="Competence_DNA_uptake"/>
</dbReference>
<dbReference type="STRING" id="1357279.N018_18125"/>
<dbReference type="eggNOG" id="COG2333">
    <property type="taxonomic scope" value="Bacteria"/>
</dbReference>
<dbReference type="Proteomes" id="UP000019089">
    <property type="component" value="Chromosome"/>
</dbReference>
<feature type="transmembrane region" description="Helical" evidence="6">
    <location>
        <begin position="327"/>
        <end position="347"/>
    </location>
</feature>
<keyword evidence="2" id="KW-1003">Cell membrane</keyword>
<feature type="transmembrane region" description="Helical" evidence="6">
    <location>
        <begin position="447"/>
        <end position="466"/>
    </location>
</feature>
<evidence type="ECO:0000256" key="4">
    <source>
        <dbReference type="ARBA" id="ARBA00022989"/>
    </source>
</evidence>
<dbReference type="SUPFAM" id="SSF56281">
    <property type="entry name" value="Metallo-hydrolase/oxidoreductase"/>
    <property type="match status" value="1"/>
</dbReference>
<feature type="transmembrane region" description="Helical" evidence="6">
    <location>
        <begin position="44"/>
        <end position="63"/>
    </location>
</feature>
<dbReference type="GO" id="GO:0005886">
    <property type="term" value="C:plasma membrane"/>
    <property type="evidence" value="ECO:0007669"/>
    <property type="project" value="UniProtKB-SubCell"/>
</dbReference>
<dbReference type="InterPro" id="IPR001279">
    <property type="entry name" value="Metallo-B-lactamas"/>
</dbReference>
<evidence type="ECO:0000259" key="7">
    <source>
        <dbReference type="SMART" id="SM00849"/>
    </source>
</evidence>
<keyword evidence="4 6" id="KW-1133">Transmembrane helix</keyword>
<dbReference type="KEGG" id="psyr:N018_18125"/>
<evidence type="ECO:0000256" key="1">
    <source>
        <dbReference type="ARBA" id="ARBA00004651"/>
    </source>
</evidence>
<evidence type="ECO:0000256" key="5">
    <source>
        <dbReference type="ARBA" id="ARBA00023136"/>
    </source>
</evidence>
<dbReference type="HOGENOM" id="CLU_010363_3_0_6"/>
<dbReference type="Pfam" id="PF13567">
    <property type="entry name" value="DUF4131"/>
    <property type="match status" value="1"/>
</dbReference>
<dbReference type="AlphaFoldDB" id="W0MXU9"/>
<evidence type="ECO:0000313" key="9">
    <source>
        <dbReference type="Proteomes" id="UP000019089"/>
    </source>
</evidence>
<gene>
    <name evidence="8" type="ORF">N018_18125</name>
</gene>
<organism evidence="8 9">
    <name type="scientific">Pseudomonas syringae CC1557</name>
    <dbReference type="NCBI Taxonomy" id="1357279"/>
    <lineage>
        <taxon>Bacteria</taxon>
        <taxon>Pseudomonadati</taxon>
        <taxon>Pseudomonadota</taxon>
        <taxon>Gammaproteobacteria</taxon>
        <taxon>Pseudomonadales</taxon>
        <taxon>Pseudomonadaceae</taxon>
        <taxon>Pseudomonas</taxon>
        <taxon>Pseudomonas syringae</taxon>
    </lineage>
</organism>
<dbReference type="SMART" id="SM00849">
    <property type="entry name" value="Lactamase_B"/>
    <property type="match status" value="1"/>
</dbReference>
<dbReference type="GO" id="GO:0030420">
    <property type="term" value="P:establishment of competence for transformation"/>
    <property type="evidence" value="ECO:0007669"/>
    <property type="project" value="InterPro"/>
</dbReference>
<keyword evidence="3 6" id="KW-0812">Transmembrane</keyword>